<dbReference type="GO" id="GO:0015018">
    <property type="term" value="F:galactosylgalactosylxylosylprotein 3-beta-glucuronosyltransferase activity"/>
    <property type="evidence" value="ECO:0007669"/>
    <property type="project" value="InterPro"/>
</dbReference>
<organism evidence="15 16">
    <name type="scientific">Macleaya cordata</name>
    <name type="common">Five-seeded plume-poppy</name>
    <name type="synonym">Bocconia cordata</name>
    <dbReference type="NCBI Taxonomy" id="56857"/>
    <lineage>
        <taxon>Eukaryota</taxon>
        <taxon>Viridiplantae</taxon>
        <taxon>Streptophyta</taxon>
        <taxon>Embryophyta</taxon>
        <taxon>Tracheophyta</taxon>
        <taxon>Spermatophyta</taxon>
        <taxon>Magnoliopsida</taxon>
        <taxon>Ranunculales</taxon>
        <taxon>Papaveraceae</taxon>
        <taxon>Papaveroideae</taxon>
        <taxon>Macleaya</taxon>
    </lineage>
</organism>
<dbReference type="EC" id="2.4.-.-" evidence="13"/>
<dbReference type="GO" id="GO:0042285">
    <property type="term" value="F:xylosyltransferase activity"/>
    <property type="evidence" value="ECO:0007669"/>
    <property type="project" value="TreeGrafter"/>
</dbReference>
<keyword evidence="4 13" id="KW-0808">Transferase</keyword>
<dbReference type="InParanoid" id="A0A200R621"/>
<dbReference type="GO" id="GO:0000139">
    <property type="term" value="C:Golgi membrane"/>
    <property type="evidence" value="ECO:0007669"/>
    <property type="project" value="UniProtKB-SubCell"/>
</dbReference>
<evidence type="ECO:0000256" key="6">
    <source>
        <dbReference type="ARBA" id="ARBA00022968"/>
    </source>
</evidence>
<evidence type="ECO:0000256" key="13">
    <source>
        <dbReference type="RuleBase" id="RU363127"/>
    </source>
</evidence>
<evidence type="ECO:0000256" key="12">
    <source>
        <dbReference type="PIRSR" id="PIRSR605027-4"/>
    </source>
</evidence>
<comment type="subcellular location">
    <subcellularLocation>
        <location evidence="1 13">Golgi apparatus membrane</location>
        <topology evidence="1 13">Single-pass type II membrane protein</topology>
    </subcellularLocation>
</comment>
<keyword evidence="3" id="KW-0328">Glycosyltransferase</keyword>
<dbReference type="GO" id="GO:0071555">
    <property type="term" value="P:cell wall organization"/>
    <property type="evidence" value="ECO:0007669"/>
    <property type="project" value="UniProtKB-KW"/>
</dbReference>
<keyword evidence="11 13" id="KW-0961">Cell wall biogenesis/degradation</keyword>
<evidence type="ECO:0000256" key="7">
    <source>
        <dbReference type="ARBA" id="ARBA00022989"/>
    </source>
</evidence>
<evidence type="ECO:0000313" key="16">
    <source>
        <dbReference type="Proteomes" id="UP000195402"/>
    </source>
</evidence>
<dbReference type="OrthoDB" id="675023at2759"/>
<feature type="site" description="Interaction with galactose moiety of substrate glycoprotein" evidence="12">
    <location>
        <position position="243"/>
    </location>
</feature>
<dbReference type="GO" id="GO:0009834">
    <property type="term" value="P:plant-type secondary cell wall biogenesis"/>
    <property type="evidence" value="ECO:0007669"/>
    <property type="project" value="TreeGrafter"/>
</dbReference>
<reference evidence="15 16" key="1">
    <citation type="journal article" date="2017" name="Mol. Plant">
        <title>The Genome of Medicinal Plant Macleaya cordata Provides New Insights into Benzylisoquinoline Alkaloids Metabolism.</title>
        <authorList>
            <person name="Liu X."/>
            <person name="Liu Y."/>
            <person name="Huang P."/>
            <person name="Ma Y."/>
            <person name="Qing Z."/>
            <person name="Tang Q."/>
            <person name="Cao H."/>
            <person name="Cheng P."/>
            <person name="Zheng Y."/>
            <person name="Yuan Z."/>
            <person name="Zhou Y."/>
            <person name="Liu J."/>
            <person name="Tang Z."/>
            <person name="Zhuo Y."/>
            <person name="Zhang Y."/>
            <person name="Yu L."/>
            <person name="Huang J."/>
            <person name="Yang P."/>
            <person name="Peng Q."/>
            <person name="Zhang J."/>
            <person name="Jiang W."/>
            <person name="Zhang Z."/>
            <person name="Lin K."/>
            <person name="Ro D.K."/>
            <person name="Chen X."/>
            <person name="Xiong X."/>
            <person name="Shang Y."/>
            <person name="Huang S."/>
            <person name="Zeng J."/>
        </authorList>
    </citation>
    <scope>NUCLEOTIDE SEQUENCE [LARGE SCALE GENOMIC DNA]</scope>
    <source>
        <strain evidence="16">cv. BLH2017</strain>
        <tissue evidence="15">Root</tissue>
    </source>
</reference>
<comment type="similarity">
    <text evidence="2 13">Belongs to the glycosyltransferase 43 family.</text>
</comment>
<evidence type="ECO:0000256" key="4">
    <source>
        <dbReference type="ARBA" id="ARBA00022679"/>
    </source>
</evidence>
<name>A0A200R621_MACCD</name>
<evidence type="ECO:0000256" key="5">
    <source>
        <dbReference type="ARBA" id="ARBA00022692"/>
    </source>
</evidence>
<dbReference type="InterPro" id="IPR029044">
    <property type="entry name" value="Nucleotide-diphossugar_trans"/>
</dbReference>
<dbReference type="Proteomes" id="UP000195402">
    <property type="component" value="Unassembled WGS sequence"/>
</dbReference>
<evidence type="ECO:0000256" key="8">
    <source>
        <dbReference type="ARBA" id="ARBA00023034"/>
    </source>
</evidence>
<keyword evidence="9" id="KW-0472">Membrane</keyword>
<feature type="region of interest" description="Disordered" evidence="14">
    <location>
        <begin position="353"/>
        <end position="372"/>
    </location>
</feature>
<evidence type="ECO:0000256" key="1">
    <source>
        <dbReference type="ARBA" id="ARBA00004323"/>
    </source>
</evidence>
<keyword evidence="16" id="KW-1185">Reference proteome</keyword>
<sequence length="372" mass="42275">MGSLDRSKKRAQLWKKAMFHFSLCFVMGFFTGFAPSGTSSILNIRIKSIESTEDREFSPEPIESLHQVENLNRSLIAEIPVAVPTSTGNYSAEKSQIDEFEEELVPLKQLIVITPTTSNDRLQGAFLRRLGYTLKLVPQPLLWIVVESGSDSSELSEILRKTGIMYRHLVYKENFTDSEAEMDHQRNLALNHIEHHRLNGIVHFAGVYDVYDLEFFERIREIEDFGTWPTATVSANRKRVVMEGPVCDSEADQVVGWHLKNTSSNETTNNNNNMGESWISISNFGFNSSILWDPERWGRPSSTQDASSQNSIKFVQEMVVEDETKLKGLPVEDCSKILLWHLHLPSTLRIHDQSSSSSITTSTPYSDTSNRR</sequence>
<protein>
    <recommendedName>
        <fullName evidence="13">Glycosyltransferases</fullName>
        <ecNumber evidence="13">2.4.-.-</ecNumber>
    </recommendedName>
</protein>
<keyword evidence="10" id="KW-0325">Glycoprotein</keyword>
<dbReference type="PANTHER" id="PTHR10896">
    <property type="entry name" value="GALACTOSYLGALACTOSYLXYLOSYLPROTEIN 3-BETA-GLUCURONOSYLTRANSFERASE BETA-1,3-GLUCURONYLTRANSFERASE"/>
    <property type="match status" value="1"/>
</dbReference>
<keyword evidence="7" id="KW-1133">Transmembrane helix</keyword>
<dbReference type="SUPFAM" id="SSF53448">
    <property type="entry name" value="Nucleotide-diphospho-sugar transferases"/>
    <property type="match status" value="1"/>
</dbReference>
<dbReference type="Gene3D" id="3.90.550.10">
    <property type="entry name" value="Spore Coat Polysaccharide Biosynthesis Protein SpsA, Chain A"/>
    <property type="match status" value="1"/>
</dbReference>
<evidence type="ECO:0000313" key="15">
    <source>
        <dbReference type="EMBL" id="OVA18145.1"/>
    </source>
</evidence>
<proteinExistence type="inferred from homology"/>
<evidence type="ECO:0000256" key="3">
    <source>
        <dbReference type="ARBA" id="ARBA00022676"/>
    </source>
</evidence>
<dbReference type="AlphaFoldDB" id="A0A200R621"/>
<gene>
    <name evidence="15" type="ORF">BVC80_1835g561</name>
</gene>
<dbReference type="EMBL" id="MVGT01000437">
    <property type="protein sequence ID" value="OVA18145.1"/>
    <property type="molecule type" value="Genomic_DNA"/>
</dbReference>
<dbReference type="OMA" id="RNVALAW"/>
<dbReference type="PANTHER" id="PTHR10896:SF59">
    <property type="entry name" value="BETA-1,4-XYLOSYLTRANSFERASE IRX9"/>
    <property type="match status" value="1"/>
</dbReference>
<dbReference type="Pfam" id="PF03360">
    <property type="entry name" value="Glyco_transf_43"/>
    <property type="match status" value="1"/>
</dbReference>
<evidence type="ECO:0000256" key="9">
    <source>
        <dbReference type="ARBA" id="ARBA00023136"/>
    </source>
</evidence>
<comment type="caution">
    <text evidence="15">The sequence shown here is derived from an EMBL/GenBank/DDBJ whole genome shotgun (WGS) entry which is preliminary data.</text>
</comment>
<dbReference type="FunFam" id="3.90.550.10:FF:000084">
    <property type="entry name" value="Glycosyltransferases"/>
    <property type="match status" value="1"/>
</dbReference>
<comment type="function">
    <text evidence="13">Involved in the synthesis of glucuronoxylan hemicellulose in secondary cell walls.</text>
</comment>
<dbReference type="InterPro" id="IPR005027">
    <property type="entry name" value="Glyco_trans_43"/>
</dbReference>
<dbReference type="STRING" id="56857.A0A200R621"/>
<evidence type="ECO:0000256" key="2">
    <source>
        <dbReference type="ARBA" id="ARBA00007706"/>
    </source>
</evidence>
<dbReference type="FunCoup" id="A0A200R621">
    <property type="interactions" value="537"/>
</dbReference>
<keyword evidence="5" id="KW-0812">Transmembrane</keyword>
<evidence type="ECO:0000256" key="10">
    <source>
        <dbReference type="ARBA" id="ARBA00023180"/>
    </source>
</evidence>
<evidence type="ECO:0000256" key="14">
    <source>
        <dbReference type="SAM" id="MobiDB-lite"/>
    </source>
</evidence>
<keyword evidence="8 13" id="KW-0333">Golgi apparatus</keyword>
<feature type="compositionally biased region" description="Low complexity" evidence="14">
    <location>
        <begin position="354"/>
        <end position="372"/>
    </location>
</feature>
<accession>A0A200R621</accession>
<keyword evidence="6 13" id="KW-0735">Signal-anchor</keyword>
<evidence type="ECO:0000256" key="11">
    <source>
        <dbReference type="ARBA" id="ARBA00023316"/>
    </source>
</evidence>
<dbReference type="GO" id="GO:0010417">
    <property type="term" value="P:glucuronoxylan biosynthetic process"/>
    <property type="evidence" value="ECO:0007669"/>
    <property type="project" value="TreeGrafter"/>
</dbReference>